<name>A0A4P2SXQ8_9CNID</name>
<organism evidence="2">
    <name type="scientific">Clytia hemisphaerica</name>
    <dbReference type="NCBI Taxonomy" id="252671"/>
    <lineage>
        <taxon>Eukaryota</taxon>
        <taxon>Metazoa</taxon>
        <taxon>Cnidaria</taxon>
        <taxon>Hydrozoa</taxon>
        <taxon>Hydroidolina</taxon>
        <taxon>Leptothecata</taxon>
        <taxon>Obeliida</taxon>
        <taxon>Clytiidae</taxon>
        <taxon>Clytia</taxon>
    </lineage>
</organism>
<evidence type="ECO:0000256" key="1">
    <source>
        <dbReference type="SAM" id="Phobius"/>
    </source>
</evidence>
<reference evidence="2" key="1">
    <citation type="submission" date="2017-07" db="EMBL/GenBank/DDBJ databases">
        <title>Deorphanization and gene knockout of a Cnidarian oocyte maturation hormone receptor uncovers a GPCR super-family regulating animal reproduction.</title>
        <authorList>
            <person name="Quiroga Artigas G."/>
            <person name="Lapebie P."/>
            <person name="Leclere L."/>
            <person name="Bauknecht P."/>
            <person name="Momose T."/>
            <person name="Jekely G."/>
            <person name="Houliston E."/>
        </authorList>
    </citation>
    <scope>NUCLEOTIDE SEQUENCE</scope>
    <source>
        <tissue evidence="2">Oocyte</tissue>
    </source>
</reference>
<feature type="transmembrane region" description="Helical" evidence="1">
    <location>
        <begin position="41"/>
        <end position="62"/>
    </location>
</feature>
<feature type="transmembrane region" description="Helical" evidence="1">
    <location>
        <begin position="152"/>
        <end position="172"/>
    </location>
</feature>
<feature type="transmembrane region" description="Helical" evidence="1">
    <location>
        <begin position="74"/>
        <end position="96"/>
    </location>
</feature>
<feature type="transmembrane region" description="Helical" evidence="1">
    <location>
        <begin position="6"/>
        <end position="29"/>
    </location>
</feature>
<protein>
    <submittedName>
        <fullName evidence="2">GPCR12</fullName>
    </submittedName>
</protein>
<keyword evidence="1" id="KW-0812">Transmembrane</keyword>
<feature type="transmembrane region" description="Helical" evidence="1">
    <location>
        <begin position="203"/>
        <end position="227"/>
    </location>
</feature>
<sequence>MDTKQLLVVILSLFSTVLHSVGFVLLWRAKKVINQYNKSQTLYLLHLSFIETLYSISGSLRILAKVTDRPNAELWVFIGSSGVFIQLTMILIALTFDRYLAVRYNLKYLLIWTTKKTTIVIASIYFINILFTILSINFLHSIQQAYDVFSQFAWLPLDGVFVIVALLAYGYILHKIAQRKLSLNETESSRTSSSSHKRRRKPFLMVLALILSFTIFVVVPDIVALVFNRQQRNVTVCGTLSQLFISCWYHC</sequence>
<dbReference type="SUPFAM" id="SSF81321">
    <property type="entry name" value="Family A G protein-coupled receptor-like"/>
    <property type="match status" value="1"/>
</dbReference>
<accession>A0A4P2SXQ8</accession>
<dbReference type="EMBL" id="MF459562">
    <property type="protein sequence ID" value="AWO67318.1"/>
    <property type="molecule type" value="mRNA"/>
</dbReference>
<dbReference type="Gene3D" id="1.20.1070.10">
    <property type="entry name" value="Rhodopsin 7-helix transmembrane proteins"/>
    <property type="match status" value="1"/>
</dbReference>
<dbReference type="AlphaFoldDB" id="A0A4P2SXQ8"/>
<evidence type="ECO:0000313" key="2">
    <source>
        <dbReference type="EMBL" id="AWO67318.1"/>
    </source>
</evidence>
<keyword evidence="1" id="KW-1133">Transmembrane helix</keyword>
<feature type="transmembrane region" description="Helical" evidence="1">
    <location>
        <begin position="117"/>
        <end position="140"/>
    </location>
</feature>
<proteinExistence type="evidence at transcript level"/>
<keyword evidence="1" id="KW-0472">Membrane</keyword>